<dbReference type="Proteomes" id="UP000028545">
    <property type="component" value="Unassembled WGS sequence"/>
</dbReference>
<dbReference type="OrthoDB" id="376826at2759"/>
<dbReference type="VEuPathDB" id="FungiDB:SAPIO_CDS0247"/>
<dbReference type="KEGG" id="sapo:SAPIO_CDS0247"/>
<dbReference type="HOGENOM" id="CLU_082150_0_0_1"/>
<evidence type="ECO:0000313" key="2">
    <source>
        <dbReference type="Proteomes" id="UP000028545"/>
    </source>
</evidence>
<accession>A0A084GHU5</accession>
<reference evidence="1 2" key="1">
    <citation type="journal article" date="2014" name="Genome Announc.">
        <title>Draft genome sequence of the pathogenic fungus Scedosporium apiospermum.</title>
        <authorList>
            <person name="Vandeputte P."/>
            <person name="Ghamrawi S."/>
            <person name="Rechenmann M."/>
            <person name="Iltis A."/>
            <person name="Giraud S."/>
            <person name="Fleury M."/>
            <person name="Thornton C."/>
            <person name="Delhaes L."/>
            <person name="Meyer W."/>
            <person name="Papon N."/>
            <person name="Bouchara J.P."/>
        </authorList>
    </citation>
    <scope>NUCLEOTIDE SEQUENCE [LARGE SCALE GENOMIC DNA]</scope>
    <source>
        <strain evidence="1 2">IHEM 14462</strain>
    </source>
</reference>
<dbReference type="OMA" id="YSYVAPY"/>
<sequence>MTQVNGDVPTHPLNSLFVEHLLTYPVVKDGVSTFQNNQLGQKSIQLGDTAYRRLAEPVLPYLSKPYQYVSPYLEKVDQLGDQTLSKVDERFPVIKKPTEELYTDAKNLVLLPYNKSLEGKDHVLGVYSAECKRLGGENLVTYSRALVGTVFTVGGETIDWVGSFLGSKRAEVKERINEKGNN</sequence>
<organism evidence="1 2">
    <name type="scientific">Pseudallescheria apiosperma</name>
    <name type="common">Scedosporium apiospermum</name>
    <dbReference type="NCBI Taxonomy" id="563466"/>
    <lineage>
        <taxon>Eukaryota</taxon>
        <taxon>Fungi</taxon>
        <taxon>Dikarya</taxon>
        <taxon>Ascomycota</taxon>
        <taxon>Pezizomycotina</taxon>
        <taxon>Sordariomycetes</taxon>
        <taxon>Hypocreomycetidae</taxon>
        <taxon>Microascales</taxon>
        <taxon>Microascaceae</taxon>
        <taxon>Scedosporium</taxon>
    </lineage>
</organism>
<keyword evidence="2" id="KW-1185">Reference proteome</keyword>
<comment type="caution">
    <text evidence="1">The sequence shown here is derived from an EMBL/GenBank/DDBJ whole genome shotgun (WGS) entry which is preliminary data.</text>
</comment>
<dbReference type="GeneID" id="27718399"/>
<evidence type="ECO:0000313" key="1">
    <source>
        <dbReference type="EMBL" id="KEZ46907.1"/>
    </source>
</evidence>
<dbReference type="EMBL" id="JOWA01000011">
    <property type="protein sequence ID" value="KEZ46907.1"/>
    <property type="molecule type" value="Genomic_DNA"/>
</dbReference>
<proteinExistence type="predicted"/>
<gene>
    <name evidence="1" type="ORF">SAPIO_CDS0247</name>
</gene>
<dbReference type="RefSeq" id="XP_016646706.1">
    <property type="nucleotide sequence ID" value="XM_016783073.1"/>
</dbReference>
<name>A0A084GHU5_PSEDA</name>
<protein>
    <submittedName>
        <fullName evidence="1">Perilipin MPL1-like protein</fullName>
    </submittedName>
</protein>
<dbReference type="AlphaFoldDB" id="A0A084GHU5"/>
<dbReference type="Pfam" id="PF17316">
    <property type="entry name" value="Perilipin_2"/>
    <property type="match status" value="1"/>
</dbReference>